<dbReference type="InterPro" id="IPR008046">
    <property type="entry name" value="Mcm3"/>
</dbReference>
<keyword evidence="15" id="KW-1185">Reference proteome</keyword>
<dbReference type="EMBL" id="SGPL01000010">
    <property type="protein sequence ID" value="THH21007.1"/>
    <property type="molecule type" value="Genomic_DNA"/>
</dbReference>
<dbReference type="SMART" id="SM00350">
    <property type="entry name" value="MCM"/>
    <property type="match status" value="1"/>
</dbReference>
<evidence type="ECO:0000256" key="6">
    <source>
        <dbReference type="ARBA" id="ARBA00022806"/>
    </source>
</evidence>
<dbReference type="SUPFAM" id="SSF50249">
    <property type="entry name" value="Nucleic acid-binding proteins"/>
    <property type="match status" value="1"/>
</dbReference>
<evidence type="ECO:0000256" key="5">
    <source>
        <dbReference type="ARBA" id="ARBA00022801"/>
    </source>
</evidence>
<dbReference type="PRINTS" id="PR01657">
    <property type="entry name" value="MCMFAMILY"/>
</dbReference>
<feature type="compositionally biased region" description="Low complexity" evidence="12">
    <location>
        <begin position="167"/>
        <end position="181"/>
    </location>
</feature>
<dbReference type="SMART" id="SM00382">
    <property type="entry name" value="AAA"/>
    <property type="match status" value="1"/>
</dbReference>
<evidence type="ECO:0000256" key="8">
    <source>
        <dbReference type="ARBA" id="ARBA00023125"/>
    </source>
</evidence>
<dbReference type="InterPro" id="IPR018525">
    <property type="entry name" value="MCM_CS"/>
</dbReference>
<feature type="region of interest" description="Disordered" evidence="12">
    <location>
        <begin position="703"/>
        <end position="808"/>
    </location>
</feature>
<dbReference type="GO" id="GO:0016887">
    <property type="term" value="F:ATP hydrolysis activity"/>
    <property type="evidence" value="ECO:0007669"/>
    <property type="project" value="RHEA"/>
</dbReference>
<evidence type="ECO:0000256" key="7">
    <source>
        <dbReference type="ARBA" id="ARBA00022840"/>
    </source>
</evidence>
<dbReference type="GO" id="GO:0005524">
    <property type="term" value="F:ATP binding"/>
    <property type="evidence" value="ECO:0007669"/>
    <property type="project" value="UniProtKB-UniRule"/>
</dbReference>
<keyword evidence="8 10" id="KW-0238">DNA-binding</keyword>
<dbReference type="InterPro" id="IPR056575">
    <property type="entry name" value="WH_MCM3_C"/>
</dbReference>
<dbReference type="GO" id="GO:0043596">
    <property type="term" value="C:nuclear replication fork"/>
    <property type="evidence" value="ECO:0007669"/>
    <property type="project" value="UniProtKB-ARBA"/>
</dbReference>
<feature type="region of interest" description="Disordered" evidence="12">
    <location>
        <begin position="166"/>
        <end position="188"/>
    </location>
</feature>
<dbReference type="GO" id="GO:0006279">
    <property type="term" value="P:premeiotic DNA replication"/>
    <property type="evidence" value="ECO:0007669"/>
    <property type="project" value="UniProtKB-ARBA"/>
</dbReference>
<dbReference type="Pfam" id="PF17207">
    <property type="entry name" value="MCM_OB"/>
    <property type="match status" value="1"/>
</dbReference>
<evidence type="ECO:0000256" key="12">
    <source>
        <dbReference type="SAM" id="MobiDB-lite"/>
    </source>
</evidence>
<dbReference type="InterPro" id="IPR027925">
    <property type="entry name" value="MCM_N"/>
</dbReference>
<proteinExistence type="inferred from homology"/>
<dbReference type="Pfam" id="PF17855">
    <property type="entry name" value="MCM_lid"/>
    <property type="match status" value="1"/>
</dbReference>
<accession>A0A4S4M8D1</accession>
<dbReference type="SUPFAM" id="SSF52540">
    <property type="entry name" value="P-loop containing nucleoside triphosphate hydrolases"/>
    <property type="match status" value="1"/>
</dbReference>
<comment type="subcellular location">
    <subcellularLocation>
        <location evidence="1 11">Nucleus</location>
    </subcellularLocation>
</comment>
<evidence type="ECO:0000256" key="3">
    <source>
        <dbReference type="ARBA" id="ARBA00022705"/>
    </source>
</evidence>
<evidence type="ECO:0000256" key="4">
    <source>
        <dbReference type="ARBA" id="ARBA00022741"/>
    </source>
</evidence>
<dbReference type="InterPro" id="IPR033762">
    <property type="entry name" value="MCM_OB"/>
</dbReference>
<protein>
    <recommendedName>
        <fullName evidence="11">DNA replication licensing factor MCM3</fullName>
        <ecNumber evidence="11">3.6.4.12</ecNumber>
    </recommendedName>
</protein>
<evidence type="ECO:0000313" key="15">
    <source>
        <dbReference type="Proteomes" id="UP000310158"/>
    </source>
</evidence>
<comment type="caution">
    <text evidence="14">The sequence shown here is derived from an EMBL/GenBank/DDBJ whole genome shotgun (WGS) entry which is preliminary data.</text>
</comment>
<evidence type="ECO:0000256" key="9">
    <source>
        <dbReference type="ARBA" id="ARBA00023242"/>
    </source>
</evidence>
<evidence type="ECO:0000256" key="1">
    <source>
        <dbReference type="ARBA" id="ARBA00004123"/>
    </source>
</evidence>
<reference evidence="14 15" key="1">
    <citation type="submission" date="2019-02" db="EMBL/GenBank/DDBJ databases">
        <title>Genome sequencing of the rare red list fungi Bondarzewia mesenterica.</title>
        <authorList>
            <person name="Buettner E."/>
            <person name="Kellner H."/>
        </authorList>
    </citation>
    <scope>NUCLEOTIDE SEQUENCE [LARGE SCALE GENOMIC DNA]</scope>
    <source>
        <strain evidence="14 15">DSM 108281</strain>
    </source>
</reference>
<dbReference type="InterPro" id="IPR027417">
    <property type="entry name" value="P-loop_NTPase"/>
</dbReference>
<dbReference type="Pfam" id="PF23191">
    <property type="entry name" value="WHD_MCM3_C"/>
    <property type="match status" value="1"/>
</dbReference>
<feature type="compositionally biased region" description="Acidic residues" evidence="12">
    <location>
        <begin position="565"/>
        <end position="578"/>
    </location>
</feature>
<dbReference type="InterPro" id="IPR041562">
    <property type="entry name" value="MCM_lid"/>
</dbReference>
<dbReference type="AlphaFoldDB" id="A0A4S4M8D1"/>
<keyword evidence="6 11" id="KW-0347">Helicase</keyword>
<comment type="similarity">
    <text evidence="2 10">Belongs to the MCM family.</text>
</comment>
<dbReference type="OrthoDB" id="1882346at2759"/>
<name>A0A4S4M8D1_9AGAM</name>
<sequence>MSLLDEPVPQDDLMRERTRIFEEFLTSESAIYNYKDDILRMLRLDQTRLIVNIDDLRDYRREFADGLLRQPVDFVPALDDALATVIQQVYDQEKHEIEGKGYRVGLNGSFGDHHVSPRTLRASNLGQMISLEGIVTRCSLVRPKMLRSVHYCPETSLFHAREYRDATSSTSNLPPTSSVTPQTDDEGHPLQMEYGFSTFRDHQRISIQEMPERAPPGQLPRSTDVILDDDLVDKCKPGDRIQLVGLYRSTGGTTGTFRTVILANNIILLSSKVGGGIAQTPLTDSDIRTINQLAKREKDIFQLLSQSLAPSIYGHDYIKKAILLLLLGGAEKNLPNGTHIRGDINLLMVGDPSTAKSQLLRFVLNIAPLAIATTGRGSSGVGLTAAVTTDSDTGERRLEAGAMVLADRGVVCIDEFDKMSDIDRVAIHEVMEQQTVTIAKAGIHTSLNARCSVVAAANPIYGQYDIHKDPHKNIALPDSLLSRFDLLFIVTDDVDEKTDRLIADHVLRMHRYIPPGVEEGTPVQDLLSQPLSIENPSTAHPDGDGIETSPFEKFDPLLHIGVEGGDVEDQGQQGEEEAGAQRGVHQEVHPVREEQAPARADERRCGLDRKRVCGAEKSERGGGHEAGTSVSFLSLARKCEIEGWFICQTSPLTARTLETLIRLATAHAKARLSPRVEERDASAGEAILRYALFKEVLKRERRKKRKLNNGGAVRHEDGEEGDEEGEGSDEEDEEEEEAPQRMTEKPLKDKDAIVKPAASKPRSPPNQTSSWGGAEDSQTIHGTTQDTDMDDTTLAGTNPGTNPAGGIRPERLQLFRSRLARAFATTLKDDEQAFLVDLVREINEGLDTDSLFGTAEATAICQLMTDRNEIMLSEGIVYTL</sequence>
<gene>
    <name evidence="14" type="ORF">EW146_g460</name>
</gene>
<comment type="function">
    <text evidence="11">Acts as component of the MCM2-7 complex (MCM complex) which is the replicative helicase essential for 'once per cell cycle' DNA replication initiation and elongation in eukaryotic cells. The active ATPase sites in the MCM2-7 ring are formed through the interaction surfaces of two neighboring subunits such that a critical structure of a conserved arginine finger motif is provided in trans relative to the ATP-binding site of the Walker A box of the adjacent subunit. The six ATPase active sites, however, are likely to contribute differentially to the complex helicase activity.</text>
</comment>
<dbReference type="GO" id="GO:0006271">
    <property type="term" value="P:DNA strand elongation involved in DNA replication"/>
    <property type="evidence" value="ECO:0007669"/>
    <property type="project" value="TreeGrafter"/>
</dbReference>
<dbReference type="EC" id="3.6.4.12" evidence="11"/>
<feature type="compositionally biased region" description="Polar residues" evidence="12">
    <location>
        <begin position="765"/>
        <end position="782"/>
    </location>
</feature>
<evidence type="ECO:0000259" key="13">
    <source>
        <dbReference type="PROSITE" id="PS50051"/>
    </source>
</evidence>
<evidence type="ECO:0000256" key="10">
    <source>
        <dbReference type="RuleBase" id="RU004070"/>
    </source>
</evidence>
<dbReference type="PROSITE" id="PS00847">
    <property type="entry name" value="MCM_1"/>
    <property type="match status" value="1"/>
</dbReference>
<dbReference type="PANTHER" id="PTHR11630:SF46">
    <property type="entry name" value="DNA REPLICATION LICENSING FACTOR MCM3-RELATED"/>
    <property type="match status" value="1"/>
</dbReference>
<evidence type="ECO:0000313" key="14">
    <source>
        <dbReference type="EMBL" id="THH21007.1"/>
    </source>
</evidence>
<dbReference type="GO" id="GO:0017116">
    <property type="term" value="F:single-stranded DNA helicase activity"/>
    <property type="evidence" value="ECO:0007669"/>
    <property type="project" value="TreeGrafter"/>
</dbReference>
<comment type="subunit">
    <text evidence="11">Component of the MCM2-7 complex.</text>
</comment>
<organism evidence="14 15">
    <name type="scientific">Bondarzewia mesenterica</name>
    <dbReference type="NCBI Taxonomy" id="1095465"/>
    <lineage>
        <taxon>Eukaryota</taxon>
        <taxon>Fungi</taxon>
        <taxon>Dikarya</taxon>
        <taxon>Basidiomycota</taxon>
        <taxon>Agaricomycotina</taxon>
        <taxon>Agaricomycetes</taxon>
        <taxon>Russulales</taxon>
        <taxon>Bondarzewiaceae</taxon>
        <taxon>Bondarzewia</taxon>
    </lineage>
</organism>
<dbReference type="GO" id="GO:0000727">
    <property type="term" value="P:double-strand break repair via break-induced replication"/>
    <property type="evidence" value="ECO:0007669"/>
    <property type="project" value="TreeGrafter"/>
</dbReference>
<dbReference type="GO" id="GO:0005656">
    <property type="term" value="C:nuclear pre-replicative complex"/>
    <property type="evidence" value="ECO:0007669"/>
    <property type="project" value="UniProtKB-ARBA"/>
</dbReference>
<dbReference type="Pfam" id="PF14551">
    <property type="entry name" value="MCM_N"/>
    <property type="match status" value="1"/>
</dbReference>
<dbReference type="PANTHER" id="PTHR11630">
    <property type="entry name" value="DNA REPLICATION LICENSING FACTOR MCM FAMILY MEMBER"/>
    <property type="match status" value="1"/>
</dbReference>
<feature type="compositionally biased region" description="Basic and acidic residues" evidence="12">
    <location>
        <begin position="738"/>
        <end position="753"/>
    </location>
</feature>
<dbReference type="InterPro" id="IPR001208">
    <property type="entry name" value="MCM_dom"/>
</dbReference>
<dbReference type="Gene3D" id="3.30.1640.10">
    <property type="entry name" value="mini-chromosome maintenance (MCM) complex, chain A, domain 1"/>
    <property type="match status" value="1"/>
</dbReference>
<dbReference type="GO" id="GO:0042555">
    <property type="term" value="C:MCM complex"/>
    <property type="evidence" value="ECO:0007669"/>
    <property type="project" value="UniProtKB-UniRule"/>
</dbReference>
<feature type="domain" description="MCM C-terminal AAA(+) ATPase" evidence="13">
    <location>
        <begin position="300"/>
        <end position="506"/>
    </location>
</feature>
<dbReference type="Pfam" id="PF00493">
    <property type="entry name" value="MCM"/>
    <property type="match status" value="1"/>
</dbReference>
<dbReference type="Proteomes" id="UP000310158">
    <property type="component" value="Unassembled WGS sequence"/>
</dbReference>
<evidence type="ECO:0000256" key="11">
    <source>
        <dbReference type="RuleBase" id="RU368061"/>
    </source>
</evidence>
<feature type="region of interest" description="Disordered" evidence="12">
    <location>
        <begin position="562"/>
        <end position="604"/>
    </location>
</feature>
<dbReference type="InterPro" id="IPR003593">
    <property type="entry name" value="AAA+_ATPase"/>
</dbReference>
<dbReference type="PRINTS" id="PR01659">
    <property type="entry name" value="MCMPROTEIN3"/>
</dbReference>
<keyword evidence="7 10" id="KW-0067">ATP-binding</keyword>
<dbReference type="InterPro" id="IPR031327">
    <property type="entry name" value="MCM"/>
</dbReference>
<comment type="catalytic activity">
    <reaction evidence="11">
        <text>ATP + H2O = ADP + phosphate + H(+)</text>
        <dbReference type="Rhea" id="RHEA:13065"/>
        <dbReference type="ChEBI" id="CHEBI:15377"/>
        <dbReference type="ChEBI" id="CHEBI:15378"/>
        <dbReference type="ChEBI" id="CHEBI:30616"/>
        <dbReference type="ChEBI" id="CHEBI:43474"/>
        <dbReference type="ChEBI" id="CHEBI:456216"/>
        <dbReference type="EC" id="3.6.4.12"/>
    </reaction>
</comment>
<dbReference type="InterPro" id="IPR012340">
    <property type="entry name" value="NA-bd_OB-fold"/>
</dbReference>
<keyword evidence="5 11" id="KW-0378">Hydrolase</keyword>
<dbReference type="GO" id="GO:0003697">
    <property type="term" value="F:single-stranded DNA binding"/>
    <property type="evidence" value="ECO:0007669"/>
    <property type="project" value="TreeGrafter"/>
</dbReference>
<dbReference type="GO" id="GO:1902975">
    <property type="term" value="P:mitotic DNA replication initiation"/>
    <property type="evidence" value="ECO:0007669"/>
    <property type="project" value="TreeGrafter"/>
</dbReference>
<feature type="compositionally biased region" description="Acidic residues" evidence="12">
    <location>
        <begin position="718"/>
        <end position="737"/>
    </location>
</feature>
<evidence type="ECO:0000256" key="2">
    <source>
        <dbReference type="ARBA" id="ARBA00008010"/>
    </source>
</evidence>
<dbReference type="Gene3D" id="2.20.28.10">
    <property type="match status" value="1"/>
</dbReference>
<keyword evidence="9 11" id="KW-0539">Nucleus</keyword>
<keyword evidence="3 11" id="KW-0235">DNA replication</keyword>
<feature type="compositionally biased region" description="Basic and acidic residues" evidence="12">
    <location>
        <begin position="584"/>
        <end position="604"/>
    </location>
</feature>
<dbReference type="GO" id="GO:0031261">
    <property type="term" value="C:DNA replication preinitiation complex"/>
    <property type="evidence" value="ECO:0007669"/>
    <property type="project" value="UniProtKB-ARBA"/>
</dbReference>
<dbReference type="Gene3D" id="2.40.50.140">
    <property type="entry name" value="Nucleic acid-binding proteins"/>
    <property type="match status" value="1"/>
</dbReference>
<keyword evidence="4 10" id="KW-0547">Nucleotide-binding</keyword>
<dbReference type="Gene3D" id="3.40.50.300">
    <property type="entry name" value="P-loop containing nucleotide triphosphate hydrolases"/>
    <property type="match status" value="1"/>
</dbReference>
<dbReference type="PROSITE" id="PS50051">
    <property type="entry name" value="MCM_2"/>
    <property type="match status" value="1"/>
</dbReference>